<evidence type="ECO:0000313" key="2">
    <source>
        <dbReference type="Proteomes" id="UP000053110"/>
    </source>
</evidence>
<dbReference type="AlphaFoldDB" id="A0A656KKG7"/>
<name>A0A656KKG7_BLUGR</name>
<dbReference type="Proteomes" id="UP000053110">
    <property type="component" value="Unassembled WGS sequence"/>
</dbReference>
<protein>
    <recommendedName>
        <fullName evidence="3">EKA-like protein</fullName>
    </recommendedName>
</protein>
<sequence length="63" mass="7116">MRLLTDISWRDLRAHNYLNEPKSRQVSEAPVITVTRKIAVPAIKRTANANLKKADEVETTSTP</sequence>
<reference evidence="2" key="1">
    <citation type="journal article" date="2013" name="Nat. Genet.">
        <title>The wheat powdery mildew genome shows the unique evolution of an obligate biotroph.</title>
        <authorList>
            <person name="Wicker T."/>
            <person name="Oberhaensli S."/>
            <person name="Parlange F."/>
            <person name="Buchmann J.P."/>
            <person name="Shatalina M."/>
            <person name="Roffler S."/>
            <person name="Ben-David R."/>
            <person name="Dolezel J."/>
            <person name="Simkova H."/>
            <person name="Schulze-Lefert P."/>
            <person name="Spanu P.D."/>
            <person name="Bruggmann R."/>
            <person name="Amselem J."/>
            <person name="Quesneville H."/>
            <person name="Ver Loren van Themaat E."/>
            <person name="Paape T."/>
            <person name="Shimizu K.K."/>
            <person name="Keller B."/>
        </authorList>
    </citation>
    <scope>NUCLEOTIDE SEQUENCE [LARGE SCALE GENOMIC DNA]</scope>
    <source>
        <strain evidence="2">96224</strain>
    </source>
</reference>
<evidence type="ECO:0000313" key="1">
    <source>
        <dbReference type="EMBL" id="EPQ65026.1"/>
    </source>
</evidence>
<evidence type="ECO:0008006" key="3">
    <source>
        <dbReference type="Google" id="ProtNLM"/>
    </source>
</evidence>
<proteinExistence type="predicted"/>
<accession>A0A656KKG7</accession>
<dbReference type="EMBL" id="KE375043">
    <property type="protein sequence ID" value="EPQ65026.1"/>
    <property type="molecule type" value="Genomic_DNA"/>
</dbReference>
<gene>
    <name evidence="1" type="ORF">BGT96224_10156</name>
</gene>
<dbReference type="OrthoDB" id="3611605at2759"/>
<organism evidence="1 2">
    <name type="scientific">Blumeria graminis f. sp. tritici 96224</name>
    <dbReference type="NCBI Taxonomy" id="1268274"/>
    <lineage>
        <taxon>Eukaryota</taxon>
        <taxon>Fungi</taxon>
        <taxon>Dikarya</taxon>
        <taxon>Ascomycota</taxon>
        <taxon>Pezizomycotina</taxon>
        <taxon>Leotiomycetes</taxon>
        <taxon>Erysiphales</taxon>
        <taxon>Erysiphaceae</taxon>
        <taxon>Blumeria</taxon>
    </lineage>
</organism>